<keyword evidence="11" id="KW-1185">Reference proteome</keyword>
<protein>
    <recommendedName>
        <fullName evidence="3">methylated-DNA--[protein]-cysteine S-methyltransferase</fullName>
        <ecNumber evidence="3">2.1.1.63</ecNumber>
    </recommendedName>
</protein>
<dbReference type="PANTHER" id="PTHR10815:SF13">
    <property type="entry name" value="METHYLATED-DNA--PROTEIN-CYSTEINE METHYLTRANSFERASE"/>
    <property type="match status" value="1"/>
</dbReference>
<feature type="domain" description="Methylated-DNA-[protein]-cysteine S-methyltransferase DNA binding" evidence="9">
    <location>
        <begin position="17"/>
        <end position="98"/>
    </location>
</feature>
<organism evidence="10 11">
    <name type="scientific">Endomicrobium trichonymphae</name>
    <dbReference type="NCBI Taxonomy" id="1408204"/>
    <lineage>
        <taxon>Bacteria</taxon>
        <taxon>Pseudomonadati</taxon>
        <taxon>Elusimicrobiota</taxon>
        <taxon>Endomicrobiia</taxon>
        <taxon>Endomicrobiales</taxon>
        <taxon>Endomicrobiaceae</taxon>
        <taxon>Candidatus Endomicrobiellum</taxon>
    </lineage>
</organism>
<dbReference type="EC" id="2.1.1.63" evidence="3"/>
<gene>
    <name evidence="10" type="ordered locus">TGRD_467</name>
</gene>
<comment type="catalytic activity">
    <reaction evidence="1">
        <text>a 4-O-methyl-thymidine in DNA + L-cysteinyl-[protein] = a thymidine in DNA + S-methyl-L-cysteinyl-[protein]</text>
        <dbReference type="Rhea" id="RHEA:53428"/>
        <dbReference type="Rhea" id="RHEA-COMP:10131"/>
        <dbReference type="Rhea" id="RHEA-COMP:10132"/>
        <dbReference type="Rhea" id="RHEA-COMP:13555"/>
        <dbReference type="Rhea" id="RHEA-COMP:13556"/>
        <dbReference type="ChEBI" id="CHEBI:29950"/>
        <dbReference type="ChEBI" id="CHEBI:82612"/>
        <dbReference type="ChEBI" id="CHEBI:137386"/>
        <dbReference type="ChEBI" id="CHEBI:137387"/>
        <dbReference type="EC" id="2.1.1.63"/>
    </reaction>
</comment>
<dbReference type="PATRIC" id="fig|471821.5.peg.761"/>
<dbReference type="InterPro" id="IPR014048">
    <property type="entry name" value="MethylDNA_cys_MeTrfase_DNA-bd"/>
</dbReference>
<keyword evidence="10" id="KW-0238">DNA-binding</keyword>
<keyword evidence="5" id="KW-0808">Transferase</keyword>
<reference evidence="11" key="1">
    <citation type="journal article" date="2008" name="Proc. Natl. Acad. Sci. U.S.A.">
        <title>Complete genome of the uncultured termite group 1 bacteria in a single host protist cell.</title>
        <authorList>
            <person name="Hongoh Y."/>
            <person name="Sharma V.K."/>
            <person name="Prakash T."/>
            <person name="Noda S."/>
            <person name="Taylor T.D."/>
            <person name="Kudo T."/>
            <person name="Sakaki Y."/>
            <person name="Toyoda A."/>
            <person name="Hattori M."/>
            <person name="Ohkuma M."/>
        </authorList>
    </citation>
    <scope>NUCLEOTIDE SEQUENCE [LARGE SCALE GENOMIC DNA]</scope>
    <source>
        <strain evidence="11">Rs-D17 genomovar Ri2008</strain>
    </source>
</reference>
<dbReference type="PROSITE" id="PS00374">
    <property type="entry name" value="MGMT"/>
    <property type="match status" value="1"/>
</dbReference>
<dbReference type="Gene3D" id="1.10.10.10">
    <property type="entry name" value="Winged helix-like DNA-binding domain superfamily/Winged helix DNA-binding domain"/>
    <property type="match status" value="1"/>
</dbReference>
<evidence type="ECO:0000256" key="2">
    <source>
        <dbReference type="ARBA" id="ARBA00008711"/>
    </source>
</evidence>
<evidence type="ECO:0000256" key="7">
    <source>
        <dbReference type="ARBA" id="ARBA00023204"/>
    </source>
</evidence>
<dbReference type="NCBIfam" id="TIGR00589">
    <property type="entry name" value="ogt"/>
    <property type="match status" value="1"/>
</dbReference>
<dbReference type="AlphaFoldDB" id="B1H0C3"/>
<keyword evidence="7" id="KW-0234">DNA repair</keyword>
<dbReference type="SUPFAM" id="SSF46767">
    <property type="entry name" value="Methylated DNA-protein cysteine methyltransferase, C-terminal domain"/>
    <property type="match status" value="1"/>
</dbReference>
<evidence type="ECO:0000256" key="6">
    <source>
        <dbReference type="ARBA" id="ARBA00022763"/>
    </source>
</evidence>
<evidence type="ECO:0000256" key="8">
    <source>
        <dbReference type="ARBA" id="ARBA00049348"/>
    </source>
</evidence>
<dbReference type="GO" id="GO:0006281">
    <property type="term" value="P:DNA repair"/>
    <property type="evidence" value="ECO:0007669"/>
    <property type="project" value="UniProtKB-KW"/>
</dbReference>
<dbReference type="FunFam" id="1.10.10.10:FF:000214">
    <property type="entry name" value="Methylated-DNA--protein-cysteine methyltransferase"/>
    <property type="match status" value="1"/>
</dbReference>
<dbReference type="Proteomes" id="UP000001691">
    <property type="component" value="Chromosome"/>
</dbReference>
<evidence type="ECO:0000313" key="11">
    <source>
        <dbReference type="Proteomes" id="UP000001691"/>
    </source>
</evidence>
<dbReference type="EMBL" id="AP009510">
    <property type="protein sequence ID" value="BAG13955.2"/>
    <property type="molecule type" value="Genomic_DNA"/>
</dbReference>
<evidence type="ECO:0000256" key="5">
    <source>
        <dbReference type="ARBA" id="ARBA00022679"/>
    </source>
</evidence>
<evidence type="ECO:0000256" key="1">
    <source>
        <dbReference type="ARBA" id="ARBA00001286"/>
    </source>
</evidence>
<evidence type="ECO:0000256" key="4">
    <source>
        <dbReference type="ARBA" id="ARBA00022603"/>
    </source>
</evidence>
<dbReference type="KEGG" id="rsd:TGRD_467"/>
<dbReference type="Pfam" id="PF01035">
    <property type="entry name" value="DNA_binding_1"/>
    <property type="match status" value="1"/>
</dbReference>
<sequence length="107" mass="11819">MKKIPKDIIEKMKNYPDFYVKVWKACFKISAGKTLTYLQLAKNIGAPKAARAVGTALSKNPFAPVIPCHRVIRTDGKMGGYSAAGGIKKKLKMLRYEKETGKDASLD</sequence>
<evidence type="ECO:0000256" key="3">
    <source>
        <dbReference type="ARBA" id="ARBA00011918"/>
    </source>
</evidence>
<keyword evidence="6" id="KW-0227">DNA damage</keyword>
<name>B1H0C3_ENDTX</name>
<dbReference type="GO" id="GO:0003908">
    <property type="term" value="F:methylated-DNA-[protein]-cysteine S-methyltransferase activity"/>
    <property type="evidence" value="ECO:0007669"/>
    <property type="project" value="UniProtKB-EC"/>
</dbReference>
<dbReference type="GO" id="GO:0003677">
    <property type="term" value="F:DNA binding"/>
    <property type="evidence" value="ECO:0007669"/>
    <property type="project" value="UniProtKB-KW"/>
</dbReference>
<dbReference type="HOGENOM" id="CLU_000445_52_4_0"/>
<dbReference type="RefSeq" id="WP_198407673.1">
    <property type="nucleotide sequence ID" value="NC_020419.1"/>
</dbReference>
<dbReference type="CDD" id="cd06445">
    <property type="entry name" value="ATase"/>
    <property type="match status" value="1"/>
</dbReference>
<dbReference type="InterPro" id="IPR001497">
    <property type="entry name" value="MethylDNA_cys_MeTrfase_AS"/>
</dbReference>
<dbReference type="InterPro" id="IPR036217">
    <property type="entry name" value="MethylDNA_cys_MeTrfase_DNAb"/>
</dbReference>
<dbReference type="InterPro" id="IPR036388">
    <property type="entry name" value="WH-like_DNA-bd_sf"/>
</dbReference>
<comment type="similarity">
    <text evidence="2">Belongs to the MGMT family.</text>
</comment>
<keyword evidence="4 10" id="KW-0489">Methyltransferase</keyword>
<proteinExistence type="inferred from homology"/>
<accession>B1H0C3</accession>
<evidence type="ECO:0000259" key="9">
    <source>
        <dbReference type="Pfam" id="PF01035"/>
    </source>
</evidence>
<dbReference type="STRING" id="471821.TGRD_472"/>
<dbReference type="PANTHER" id="PTHR10815">
    <property type="entry name" value="METHYLATED-DNA--PROTEIN-CYSTEINE METHYLTRANSFERASE"/>
    <property type="match status" value="1"/>
</dbReference>
<evidence type="ECO:0000313" key="10">
    <source>
        <dbReference type="EMBL" id="BAG13955.2"/>
    </source>
</evidence>
<comment type="catalytic activity">
    <reaction evidence="8">
        <text>a 6-O-methyl-2'-deoxyguanosine in DNA + L-cysteinyl-[protein] = S-methyl-L-cysteinyl-[protein] + a 2'-deoxyguanosine in DNA</text>
        <dbReference type="Rhea" id="RHEA:24000"/>
        <dbReference type="Rhea" id="RHEA-COMP:10131"/>
        <dbReference type="Rhea" id="RHEA-COMP:10132"/>
        <dbReference type="Rhea" id="RHEA-COMP:11367"/>
        <dbReference type="Rhea" id="RHEA-COMP:11368"/>
        <dbReference type="ChEBI" id="CHEBI:29950"/>
        <dbReference type="ChEBI" id="CHEBI:82612"/>
        <dbReference type="ChEBI" id="CHEBI:85445"/>
        <dbReference type="ChEBI" id="CHEBI:85448"/>
        <dbReference type="EC" id="2.1.1.63"/>
    </reaction>
</comment>
<dbReference type="GO" id="GO:0032259">
    <property type="term" value="P:methylation"/>
    <property type="evidence" value="ECO:0007669"/>
    <property type="project" value="UniProtKB-KW"/>
</dbReference>